<proteinExistence type="inferred from homology"/>
<dbReference type="InterPro" id="IPR002678">
    <property type="entry name" value="DUF34/NIF3"/>
</dbReference>
<name>A0A2V5KSX4_9BACL</name>
<reference evidence="5 6" key="1">
    <citation type="submission" date="2018-05" db="EMBL/GenBank/DDBJ databases">
        <title>Paenibacillus flagellatus sp. nov., isolated from selenium mineral soil.</title>
        <authorList>
            <person name="Dai X."/>
        </authorList>
    </citation>
    <scope>NUCLEOTIDE SEQUENCE [LARGE SCALE GENOMIC DNA]</scope>
    <source>
        <strain evidence="5 6">DXL2</strain>
    </source>
</reference>
<keyword evidence="6" id="KW-1185">Reference proteome</keyword>
<comment type="similarity">
    <text evidence="1">Belongs to the GTP cyclohydrolase I type 2/NIF3 family.</text>
</comment>
<keyword evidence="3 4" id="KW-0479">Metal-binding</keyword>
<evidence type="ECO:0000313" key="5">
    <source>
        <dbReference type="EMBL" id="PYI52246.1"/>
    </source>
</evidence>
<dbReference type="GO" id="GO:0046872">
    <property type="term" value="F:metal ion binding"/>
    <property type="evidence" value="ECO:0007669"/>
    <property type="project" value="UniProtKB-KW"/>
</dbReference>
<feature type="binding site" evidence="4">
    <location>
        <position position="236"/>
    </location>
    <ligand>
        <name>a divalent metal cation</name>
        <dbReference type="ChEBI" id="CHEBI:60240"/>
        <label>1</label>
    </ligand>
</feature>
<organism evidence="5 6">
    <name type="scientific">Paenibacillus flagellatus</name>
    <dbReference type="NCBI Taxonomy" id="2211139"/>
    <lineage>
        <taxon>Bacteria</taxon>
        <taxon>Bacillati</taxon>
        <taxon>Bacillota</taxon>
        <taxon>Bacilli</taxon>
        <taxon>Bacillales</taxon>
        <taxon>Paenibacillaceae</taxon>
        <taxon>Paenibacillus</taxon>
    </lineage>
</organism>
<dbReference type="Gene3D" id="3.40.1390.30">
    <property type="entry name" value="NIF3 (NGG1p interacting factor 3)-like"/>
    <property type="match status" value="2"/>
</dbReference>
<feature type="binding site" evidence="4">
    <location>
        <position position="232"/>
    </location>
    <ligand>
        <name>a divalent metal cation</name>
        <dbReference type="ChEBI" id="CHEBI:60240"/>
        <label>1</label>
    </ligand>
</feature>
<dbReference type="GO" id="GO:0005737">
    <property type="term" value="C:cytoplasm"/>
    <property type="evidence" value="ECO:0007669"/>
    <property type="project" value="TreeGrafter"/>
</dbReference>
<evidence type="ECO:0000256" key="4">
    <source>
        <dbReference type="PIRSR" id="PIRSR602678-1"/>
    </source>
</evidence>
<dbReference type="InterPro" id="IPR036069">
    <property type="entry name" value="DUF34/NIF3_sf"/>
</dbReference>
<evidence type="ECO:0000256" key="2">
    <source>
        <dbReference type="ARBA" id="ARBA00022112"/>
    </source>
</evidence>
<sequence>MNVQEVIDRVLLDSCGGRKLEKTCDVLISGEPDMEVKGIVTSFMATVDVIREAIAVGANMIITHEPTYYTGFDELEWLRKDPVYLAKQKLIEDHGIAIWRYHDHMHLANTDRIYDGLIKELGWESNRIDQSSPWCYEIEKTTLVDLASFFLQKLSMNVLRIVGNPDMTCSRIGILVGGGSLGLGREQMPMELMRDKELDVMICGEITEWTLCAYINDAAMLGFHKGMLIVGHERTEEWGMKHMAEWLRKLVDGIPVTFVDAKEPFRYL</sequence>
<dbReference type="Proteomes" id="UP000247476">
    <property type="component" value="Unassembled WGS sequence"/>
</dbReference>
<dbReference type="Pfam" id="PF01784">
    <property type="entry name" value="DUF34_NIF3"/>
    <property type="match status" value="1"/>
</dbReference>
<dbReference type="EMBL" id="QJVJ01000010">
    <property type="protein sequence ID" value="PYI52246.1"/>
    <property type="molecule type" value="Genomic_DNA"/>
</dbReference>
<feature type="binding site" evidence="4">
    <location>
        <position position="64"/>
    </location>
    <ligand>
        <name>a divalent metal cation</name>
        <dbReference type="ChEBI" id="CHEBI:60240"/>
        <label>2</label>
    </ligand>
</feature>
<comment type="caution">
    <text evidence="5">The sequence shown here is derived from an EMBL/GenBank/DDBJ whole genome shotgun (WGS) entry which is preliminary data.</text>
</comment>
<evidence type="ECO:0000313" key="6">
    <source>
        <dbReference type="Proteomes" id="UP000247476"/>
    </source>
</evidence>
<evidence type="ECO:0000256" key="1">
    <source>
        <dbReference type="ARBA" id="ARBA00006964"/>
    </source>
</evidence>
<dbReference type="OrthoDB" id="1116574at2"/>
<protein>
    <recommendedName>
        <fullName evidence="2">GTP cyclohydrolase 1 type 2 homolog</fullName>
    </recommendedName>
</protein>
<dbReference type="AlphaFoldDB" id="A0A2V5KSX4"/>
<dbReference type="PANTHER" id="PTHR13799:SF14">
    <property type="entry name" value="GTP CYCLOHYDROLASE 1 TYPE 2 HOMOLOG"/>
    <property type="match status" value="1"/>
</dbReference>
<dbReference type="PANTHER" id="PTHR13799">
    <property type="entry name" value="NGG1 INTERACTING FACTOR 3"/>
    <property type="match status" value="1"/>
</dbReference>
<dbReference type="SUPFAM" id="SSF102705">
    <property type="entry name" value="NIF3 (NGG1p interacting factor 3)-like"/>
    <property type="match status" value="1"/>
</dbReference>
<evidence type="ECO:0000256" key="3">
    <source>
        <dbReference type="ARBA" id="ARBA00022723"/>
    </source>
</evidence>
<accession>A0A2V5KSX4</accession>
<dbReference type="RefSeq" id="WP_110842318.1">
    <property type="nucleotide sequence ID" value="NZ_QJVJ01000010.1"/>
</dbReference>
<gene>
    <name evidence="5" type="ORF">DLM86_22520</name>
</gene>